<dbReference type="InterPro" id="IPR017853">
    <property type="entry name" value="GH"/>
</dbReference>
<dbReference type="InterPro" id="IPR027849">
    <property type="entry name" value="DUF4434"/>
</dbReference>
<dbReference type="Proteomes" id="UP000256977">
    <property type="component" value="Unassembled WGS sequence"/>
</dbReference>
<keyword evidence="3" id="KW-1185">Reference proteome</keyword>
<dbReference type="Pfam" id="PF14488">
    <property type="entry name" value="DUF4434"/>
    <property type="match status" value="1"/>
</dbReference>
<protein>
    <submittedName>
        <fullName evidence="2">Uncharacterized protein DUF4434</fullName>
    </submittedName>
</protein>
<dbReference type="Gene3D" id="3.20.20.80">
    <property type="entry name" value="Glycosidases"/>
    <property type="match status" value="1"/>
</dbReference>
<feature type="domain" description="DUF4434" evidence="1">
    <location>
        <begin position="50"/>
        <end position="296"/>
    </location>
</feature>
<name>A0A3D9KSH7_9BACL</name>
<reference evidence="2 3" key="1">
    <citation type="submission" date="2018-07" db="EMBL/GenBank/DDBJ databases">
        <title>Genomic Encyclopedia of Type Strains, Phase III (KMG-III): the genomes of soil and plant-associated and newly described type strains.</title>
        <authorList>
            <person name="Whitman W."/>
        </authorList>
    </citation>
    <scope>NUCLEOTIDE SEQUENCE [LARGE SCALE GENOMIC DNA]</scope>
    <source>
        <strain evidence="2 3">CECT 7287</strain>
    </source>
</reference>
<dbReference type="RefSeq" id="WP_181917402.1">
    <property type="nucleotide sequence ID" value="NZ_QRDZ01000001.1"/>
</dbReference>
<accession>A0A3D9KSH7</accession>
<organism evidence="2 3">
    <name type="scientific">Cohnella phaseoli</name>
    <dbReference type="NCBI Taxonomy" id="456490"/>
    <lineage>
        <taxon>Bacteria</taxon>
        <taxon>Bacillati</taxon>
        <taxon>Bacillota</taxon>
        <taxon>Bacilli</taxon>
        <taxon>Bacillales</taxon>
        <taxon>Paenibacillaceae</taxon>
        <taxon>Cohnella</taxon>
    </lineage>
</organism>
<proteinExistence type="predicted"/>
<dbReference type="AlphaFoldDB" id="A0A3D9KSH7"/>
<evidence type="ECO:0000313" key="3">
    <source>
        <dbReference type="Proteomes" id="UP000256977"/>
    </source>
</evidence>
<evidence type="ECO:0000259" key="1">
    <source>
        <dbReference type="Pfam" id="PF14488"/>
    </source>
</evidence>
<dbReference type="SUPFAM" id="SSF51445">
    <property type="entry name" value="(Trans)glycosidases"/>
    <property type="match status" value="1"/>
</dbReference>
<evidence type="ECO:0000313" key="2">
    <source>
        <dbReference type="EMBL" id="RED89109.1"/>
    </source>
</evidence>
<dbReference type="EMBL" id="QRDZ01000001">
    <property type="protein sequence ID" value="RED89109.1"/>
    <property type="molecule type" value="Genomic_DNA"/>
</dbReference>
<comment type="caution">
    <text evidence="2">The sequence shown here is derived from an EMBL/GenBank/DDBJ whole genome shotgun (WGS) entry which is preliminary data.</text>
</comment>
<gene>
    <name evidence="2" type="ORF">DFP98_10180</name>
</gene>
<sequence length="323" mass="36965">MLPIRGSLYYVDKSFDAKRIEKELDAQKAAGFDLLWINGPLLHPDYPREAAAFDPIEVIMREAAYRKMTVYLEVMAREDWHEHWDLSVDLPASRAILEHLSAKYNRYASMAGYYLGNEIYVVEGREREYCLALWKEVAEWCRELTPGCRVVLSPFFVTDRREVLGYPYAEPSVYESFWNDIFREVTLDSLLLQDSGAEHGAFFDLDEREPYFAAVRRACVANGVELWGNVELAEIAVANYEELKAFRGELGANGPGFQDTRWIQVPIAKLEAKMALASRYCSELVSWGYQQFVSPCSGKTGARPYERQFRKLNKMAAASQAGK</sequence>